<dbReference type="GO" id="GO:0003677">
    <property type="term" value="F:DNA binding"/>
    <property type="evidence" value="ECO:0007669"/>
    <property type="project" value="UniProtKB-KW"/>
</dbReference>
<dbReference type="InterPro" id="IPR014710">
    <property type="entry name" value="RmlC-like_jellyroll"/>
</dbReference>
<dbReference type="InterPro" id="IPR018490">
    <property type="entry name" value="cNMP-bd_dom_sf"/>
</dbReference>
<dbReference type="Proteomes" id="UP000564536">
    <property type="component" value="Unassembled WGS sequence"/>
</dbReference>
<sequence length="216" mass="25171">MVTLEKDINLQQILTQYHDNNQHSNNIQVIEAKKGDLIWNFSSKSDIYLFNMKGIVYFEEKIIVPTKEKSMLNTFLLFKDQSCDLGWLSIDEGAEKTLTALSESKIILVNKGFLNRLLENMSRSSEKYHIRTQQDMFKQLHQIRSYWMLLPAEQRVFEVIAWCITSNNSGFLPNCITQEIIAKLSNSSREYVNLILSKFKKQGIISLKPIIIKKIF</sequence>
<keyword evidence="1" id="KW-0805">Transcription regulation</keyword>
<keyword evidence="2" id="KW-0238">DNA-binding</keyword>
<dbReference type="Pfam" id="PF13545">
    <property type="entry name" value="HTH_Crp_2"/>
    <property type="match status" value="1"/>
</dbReference>
<evidence type="ECO:0000313" key="6">
    <source>
        <dbReference type="EMBL" id="AQY52036.1"/>
    </source>
</evidence>
<evidence type="ECO:0000256" key="2">
    <source>
        <dbReference type="ARBA" id="ARBA00023125"/>
    </source>
</evidence>
<evidence type="ECO:0000256" key="1">
    <source>
        <dbReference type="ARBA" id="ARBA00023015"/>
    </source>
</evidence>
<keyword evidence="4" id="KW-0804">Transcription</keyword>
<reference evidence="6" key="1">
    <citation type="submission" date="2015-03" db="EMBL/GenBank/DDBJ databases">
        <authorList>
            <person name="Murphy D."/>
        </authorList>
    </citation>
    <scope>NUCLEOTIDE SEQUENCE [LARGE SCALE GENOMIC DNA]</scope>
    <source>
        <strain evidence="6">WS 4560</strain>
    </source>
</reference>
<dbReference type="RefSeq" id="WP_036061198.1">
    <property type="nucleotide sequence ID" value="NZ_CP011102.1"/>
</dbReference>
<evidence type="ECO:0000313" key="9">
    <source>
        <dbReference type="Proteomes" id="UP000564536"/>
    </source>
</evidence>
<dbReference type="InterPro" id="IPR012318">
    <property type="entry name" value="HTH_CRP"/>
</dbReference>
<evidence type="ECO:0000256" key="3">
    <source>
        <dbReference type="ARBA" id="ARBA00023159"/>
    </source>
</evidence>
<dbReference type="AlphaFoldDB" id="A0A1S7FX68"/>
<gene>
    <name evidence="7" type="ORF">HB943_13880</name>
    <name evidence="6" type="ORF">UE46_14100</name>
</gene>
<accession>A0A1S7FX68</accession>
<reference evidence="8" key="2">
    <citation type="submission" date="2015-03" db="EMBL/GenBank/DDBJ databases">
        <authorList>
            <person name="Ferrari E."/>
            <person name="Walter M.C."/>
            <person name="Huptas C."/>
            <person name="Scherer S."/>
            <person name="Mueller-Herbst S."/>
        </authorList>
    </citation>
    <scope>NUCLEOTIDE SEQUENCE [LARGE SCALE GENOMIC DNA]</scope>
    <source>
        <strain evidence="8">LWP01</strain>
    </source>
</reference>
<dbReference type="GO" id="GO:0006355">
    <property type="term" value="P:regulation of DNA-templated transcription"/>
    <property type="evidence" value="ECO:0007669"/>
    <property type="project" value="InterPro"/>
</dbReference>
<keyword evidence="8" id="KW-1185">Reference proteome</keyword>
<dbReference type="InterPro" id="IPR036390">
    <property type="entry name" value="WH_DNA-bd_sf"/>
</dbReference>
<dbReference type="EMBL" id="JAARRL010000027">
    <property type="protein sequence ID" value="MBC1501692.1"/>
    <property type="molecule type" value="Genomic_DNA"/>
</dbReference>
<name>A0A1S7FX68_9LIST</name>
<proteinExistence type="predicted"/>
<feature type="domain" description="HTH crp-type" evidence="5">
    <location>
        <begin position="172"/>
        <end position="213"/>
    </location>
</feature>
<dbReference type="SUPFAM" id="SSF46785">
    <property type="entry name" value="Winged helix' DNA-binding domain"/>
    <property type="match status" value="1"/>
</dbReference>
<dbReference type="EMBL" id="CP011102">
    <property type="protein sequence ID" value="AQY52036.1"/>
    <property type="molecule type" value="Genomic_DNA"/>
</dbReference>
<dbReference type="SUPFAM" id="SSF51206">
    <property type="entry name" value="cAMP-binding domain-like"/>
    <property type="match status" value="1"/>
</dbReference>
<dbReference type="KEGG" id="lwi:UE46_14100"/>
<evidence type="ECO:0000313" key="7">
    <source>
        <dbReference type="EMBL" id="MBC1501692.1"/>
    </source>
</evidence>
<keyword evidence="3" id="KW-0010">Activator</keyword>
<dbReference type="Proteomes" id="UP000223060">
    <property type="component" value="Chromosome"/>
</dbReference>
<dbReference type="Gene3D" id="2.60.120.10">
    <property type="entry name" value="Jelly Rolls"/>
    <property type="match status" value="1"/>
</dbReference>
<evidence type="ECO:0000256" key="4">
    <source>
        <dbReference type="ARBA" id="ARBA00023163"/>
    </source>
</evidence>
<protein>
    <submittedName>
        <fullName evidence="7">Crp/Fnr family transcriptional regulator</fullName>
    </submittedName>
</protein>
<evidence type="ECO:0000259" key="5">
    <source>
        <dbReference type="Pfam" id="PF13545"/>
    </source>
</evidence>
<evidence type="ECO:0000313" key="8">
    <source>
        <dbReference type="Proteomes" id="UP000223060"/>
    </source>
</evidence>
<reference evidence="7 9" key="3">
    <citation type="submission" date="2020-03" db="EMBL/GenBank/DDBJ databases">
        <title>Soil Listeria distribution.</title>
        <authorList>
            <person name="Liao J."/>
            <person name="Wiedmann M."/>
        </authorList>
    </citation>
    <scope>NUCLEOTIDE SEQUENCE [LARGE SCALE GENOMIC DNA]</scope>
    <source>
        <strain evidence="7 9">FSL L7-1523</strain>
    </source>
</reference>
<organism evidence="6 8">
    <name type="scientific">Listeria weihenstephanensis</name>
    <dbReference type="NCBI Taxonomy" id="1006155"/>
    <lineage>
        <taxon>Bacteria</taxon>
        <taxon>Bacillati</taxon>
        <taxon>Bacillota</taxon>
        <taxon>Bacilli</taxon>
        <taxon>Bacillales</taxon>
        <taxon>Listeriaceae</taxon>
        <taxon>Listeria</taxon>
    </lineage>
</organism>